<dbReference type="AlphaFoldDB" id="A0A9W6Q2W7"/>
<reference evidence="2" key="1">
    <citation type="submission" date="2023-02" db="EMBL/GenBank/DDBJ databases">
        <title>Kitasatospora phosalacinea NBRC 14627.</title>
        <authorList>
            <person name="Ichikawa N."/>
            <person name="Sato H."/>
            <person name="Tonouchi N."/>
        </authorList>
    </citation>
    <scope>NUCLEOTIDE SEQUENCE</scope>
    <source>
        <strain evidence="2">NBRC 14627</strain>
    </source>
</reference>
<evidence type="ECO:0000313" key="2">
    <source>
        <dbReference type="EMBL" id="GLW68965.1"/>
    </source>
</evidence>
<protein>
    <submittedName>
        <fullName evidence="2">Uncharacterized protein</fullName>
    </submittedName>
</protein>
<sequence length="374" mass="38733">MKKKTRLLVLLAVFAGVFLTQPLLSRVSVPPLHVGLLAIFGGAVTGNLLTQLGLAVLARPAGLAPTLYLVGAGRRVRTVRLGRCPLVLRTVPLPFLAGSYQLTPGPRWRAWTAVTAAYLPAPVLGVWLLATGEGGWQPFGLMLAAPLLELAVQAAFPGCPGWVVLRMPLASPAVLAQVYATPGQAVAARALEGGRIGEAAAALAAEPGNGTLTDGLFRVRVLLATGEWAAALERAERITVAAPVARVGWLADLVRAEALVCAADAGLLPPAEYLPRLAAAVDAVGDRRPGAAVRADLHRLRGDWEQAVKCAAPAARRALDAWGAADAACSLAAALQAAGRPEEARRALARAHGVLPGLARTALVERRAAAVVLD</sequence>
<organism evidence="2 3">
    <name type="scientific">Kitasatospora phosalacinea</name>
    <dbReference type="NCBI Taxonomy" id="2065"/>
    <lineage>
        <taxon>Bacteria</taxon>
        <taxon>Bacillati</taxon>
        <taxon>Actinomycetota</taxon>
        <taxon>Actinomycetes</taxon>
        <taxon>Kitasatosporales</taxon>
        <taxon>Streptomycetaceae</taxon>
        <taxon>Kitasatospora</taxon>
    </lineage>
</organism>
<evidence type="ECO:0000256" key="1">
    <source>
        <dbReference type="SAM" id="Phobius"/>
    </source>
</evidence>
<comment type="caution">
    <text evidence="2">The sequence shown here is derived from an EMBL/GenBank/DDBJ whole genome shotgun (WGS) entry which is preliminary data.</text>
</comment>
<keyword evidence="1" id="KW-0812">Transmembrane</keyword>
<dbReference type="EMBL" id="BSSA01000003">
    <property type="protein sequence ID" value="GLW68965.1"/>
    <property type="molecule type" value="Genomic_DNA"/>
</dbReference>
<dbReference type="Proteomes" id="UP001165041">
    <property type="component" value="Unassembled WGS sequence"/>
</dbReference>
<keyword evidence="1" id="KW-0472">Membrane</keyword>
<accession>A0A9W6Q2W7</accession>
<feature type="transmembrane region" description="Helical" evidence="1">
    <location>
        <begin position="110"/>
        <end position="130"/>
    </location>
</feature>
<gene>
    <name evidence="2" type="ORF">Kpho02_12640</name>
</gene>
<dbReference type="RefSeq" id="WP_285734520.1">
    <property type="nucleotide sequence ID" value="NZ_BSSA01000003.1"/>
</dbReference>
<keyword evidence="1" id="KW-1133">Transmembrane helix</keyword>
<evidence type="ECO:0000313" key="3">
    <source>
        <dbReference type="Proteomes" id="UP001165041"/>
    </source>
</evidence>
<name>A0A9W6Q2W7_9ACTN</name>
<proteinExistence type="predicted"/>
<feature type="transmembrane region" description="Helical" evidence="1">
    <location>
        <begin position="35"/>
        <end position="58"/>
    </location>
</feature>